<accession>A0AAU9T6H5</accession>
<evidence type="ECO:0000313" key="2">
    <source>
        <dbReference type="Proteomes" id="UP000836841"/>
    </source>
</evidence>
<name>A0AAU9T6H5_THLAR</name>
<keyword evidence="2" id="KW-1185">Reference proteome</keyword>
<sequence>MERLNTLEKEHKDALERAVSLNIPHAVSAAEEEEEEQEVCNNAEASEPKLKKKNWDEVVEKLFHRSNSGEFVFNENVAPER</sequence>
<protein>
    <submittedName>
        <fullName evidence="1">Uncharacterized protein</fullName>
    </submittedName>
</protein>
<reference evidence="1 2" key="1">
    <citation type="submission" date="2022-03" db="EMBL/GenBank/DDBJ databases">
        <authorList>
            <person name="Nunn A."/>
            <person name="Chopra R."/>
            <person name="Nunn A."/>
            <person name="Contreras Garrido A."/>
        </authorList>
    </citation>
    <scope>NUCLEOTIDE SEQUENCE [LARGE SCALE GENOMIC DNA]</scope>
</reference>
<proteinExistence type="predicted"/>
<dbReference type="EMBL" id="OU466863">
    <property type="protein sequence ID" value="CAH2079655.1"/>
    <property type="molecule type" value="Genomic_DNA"/>
</dbReference>
<evidence type="ECO:0000313" key="1">
    <source>
        <dbReference type="EMBL" id="CAH2079655.1"/>
    </source>
</evidence>
<gene>
    <name evidence="1" type="ORF">TAV2_LOCUS26007</name>
</gene>
<organism evidence="1 2">
    <name type="scientific">Thlaspi arvense</name>
    <name type="common">Field penny-cress</name>
    <dbReference type="NCBI Taxonomy" id="13288"/>
    <lineage>
        <taxon>Eukaryota</taxon>
        <taxon>Viridiplantae</taxon>
        <taxon>Streptophyta</taxon>
        <taxon>Embryophyta</taxon>
        <taxon>Tracheophyta</taxon>
        <taxon>Spermatophyta</taxon>
        <taxon>Magnoliopsida</taxon>
        <taxon>eudicotyledons</taxon>
        <taxon>Gunneridae</taxon>
        <taxon>Pentapetalae</taxon>
        <taxon>rosids</taxon>
        <taxon>malvids</taxon>
        <taxon>Brassicales</taxon>
        <taxon>Brassicaceae</taxon>
        <taxon>Thlaspideae</taxon>
        <taxon>Thlaspi</taxon>
    </lineage>
</organism>
<dbReference type="Proteomes" id="UP000836841">
    <property type="component" value="Chromosome 7"/>
</dbReference>
<dbReference type="AlphaFoldDB" id="A0AAU9T6H5"/>